<dbReference type="Proteomes" id="UP001153076">
    <property type="component" value="Unassembled WGS sequence"/>
</dbReference>
<reference evidence="2" key="1">
    <citation type="submission" date="2022-04" db="EMBL/GenBank/DDBJ databases">
        <title>Carnegiea gigantea Genome sequencing and assembly v2.</title>
        <authorList>
            <person name="Copetti D."/>
            <person name="Sanderson M.J."/>
            <person name="Burquez A."/>
            <person name="Wojciechowski M.F."/>
        </authorList>
    </citation>
    <scope>NUCLEOTIDE SEQUENCE</scope>
    <source>
        <strain evidence="2">SGP5-SGP5p</strain>
        <tissue evidence="2">Aerial part</tissue>
    </source>
</reference>
<gene>
    <name evidence="2" type="ORF">Cgig2_033119</name>
</gene>
<evidence type="ECO:0000259" key="1">
    <source>
        <dbReference type="Pfam" id="PF13966"/>
    </source>
</evidence>
<dbReference type="Pfam" id="PF13966">
    <property type="entry name" value="zf-RVT"/>
    <property type="match status" value="1"/>
</dbReference>
<sequence length="193" mass="22805">MRQQVVYEWKPINDCIIKIRHEESICMKKTGNRLEWRRKDALPSTTAPNMQHLQQPKGLIEIPWVKRIWARPYILRHVFISSVFIQHSLLSKQRLLRFYWQQDTRCSLCNTEEEEDTHLFYICMYAEGVRTAKDSQQMLIHLKQSKGGSVQKKITSAVITATIYGVWHTRNSKIFASQHISQAQTIQHIKEKV</sequence>
<dbReference type="OrthoDB" id="1107057at2759"/>
<proteinExistence type="predicted"/>
<dbReference type="EMBL" id="JAKOGI010003822">
    <property type="protein sequence ID" value="KAJ8420137.1"/>
    <property type="molecule type" value="Genomic_DNA"/>
</dbReference>
<feature type="domain" description="Reverse transcriptase zinc-binding" evidence="1">
    <location>
        <begin position="60"/>
        <end position="127"/>
    </location>
</feature>
<comment type="caution">
    <text evidence="2">The sequence shown here is derived from an EMBL/GenBank/DDBJ whole genome shotgun (WGS) entry which is preliminary data.</text>
</comment>
<evidence type="ECO:0000313" key="2">
    <source>
        <dbReference type="EMBL" id="KAJ8420137.1"/>
    </source>
</evidence>
<dbReference type="InterPro" id="IPR026960">
    <property type="entry name" value="RVT-Znf"/>
</dbReference>
<keyword evidence="3" id="KW-1185">Reference proteome</keyword>
<dbReference type="AlphaFoldDB" id="A0A9Q1JEI1"/>
<name>A0A9Q1JEI1_9CARY</name>
<accession>A0A9Q1JEI1</accession>
<evidence type="ECO:0000313" key="3">
    <source>
        <dbReference type="Proteomes" id="UP001153076"/>
    </source>
</evidence>
<organism evidence="2 3">
    <name type="scientific">Carnegiea gigantea</name>
    <dbReference type="NCBI Taxonomy" id="171969"/>
    <lineage>
        <taxon>Eukaryota</taxon>
        <taxon>Viridiplantae</taxon>
        <taxon>Streptophyta</taxon>
        <taxon>Embryophyta</taxon>
        <taxon>Tracheophyta</taxon>
        <taxon>Spermatophyta</taxon>
        <taxon>Magnoliopsida</taxon>
        <taxon>eudicotyledons</taxon>
        <taxon>Gunneridae</taxon>
        <taxon>Pentapetalae</taxon>
        <taxon>Caryophyllales</taxon>
        <taxon>Cactineae</taxon>
        <taxon>Cactaceae</taxon>
        <taxon>Cactoideae</taxon>
        <taxon>Echinocereeae</taxon>
        <taxon>Carnegiea</taxon>
    </lineage>
</organism>
<protein>
    <recommendedName>
        <fullName evidence="1">Reverse transcriptase zinc-binding domain-containing protein</fullName>
    </recommendedName>
</protein>